<dbReference type="InterPro" id="IPR036390">
    <property type="entry name" value="WH_DNA-bd_sf"/>
</dbReference>
<comment type="caution">
    <text evidence="5">The sequence shown here is derived from an EMBL/GenBank/DDBJ whole genome shotgun (WGS) entry which is preliminary data.</text>
</comment>
<dbReference type="PANTHER" id="PTHR33204:SF37">
    <property type="entry name" value="HTH-TYPE TRANSCRIPTIONAL REGULATOR YODB"/>
    <property type="match status" value="1"/>
</dbReference>
<dbReference type="PANTHER" id="PTHR33204">
    <property type="entry name" value="TRANSCRIPTIONAL REGULATOR, MARR FAMILY"/>
    <property type="match status" value="1"/>
</dbReference>
<dbReference type="InterPro" id="IPR002577">
    <property type="entry name" value="HTH_HxlR"/>
</dbReference>
<protein>
    <submittedName>
        <fullName evidence="5">Winged helix-turn-helix transcriptional regulator</fullName>
    </submittedName>
</protein>
<evidence type="ECO:0000259" key="4">
    <source>
        <dbReference type="PROSITE" id="PS51118"/>
    </source>
</evidence>
<dbReference type="Proteomes" id="UP001596066">
    <property type="component" value="Unassembled WGS sequence"/>
</dbReference>
<organism evidence="5 6">
    <name type="scientific">Kitasatospora cinereorecta</name>
    <dbReference type="NCBI Taxonomy" id="285560"/>
    <lineage>
        <taxon>Bacteria</taxon>
        <taxon>Bacillati</taxon>
        <taxon>Actinomycetota</taxon>
        <taxon>Actinomycetes</taxon>
        <taxon>Kitasatosporales</taxon>
        <taxon>Streptomycetaceae</taxon>
        <taxon>Kitasatospora</taxon>
    </lineage>
</organism>
<keyword evidence="6" id="KW-1185">Reference proteome</keyword>
<dbReference type="PROSITE" id="PS51118">
    <property type="entry name" value="HTH_HXLR"/>
    <property type="match status" value="1"/>
</dbReference>
<keyword evidence="1" id="KW-0805">Transcription regulation</keyword>
<proteinExistence type="predicted"/>
<sequence>MTASNRSTPLTRAESDLLQTLSARWTMHILLALHSSEGSGRFSEIQEAVSGISNRMLSSRLAGLESNGLVSRDVTATRPVTITYRLTSLGRQVASALVALLRRSAG</sequence>
<evidence type="ECO:0000313" key="6">
    <source>
        <dbReference type="Proteomes" id="UP001596066"/>
    </source>
</evidence>
<dbReference type="RefSeq" id="WP_380230851.1">
    <property type="nucleotide sequence ID" value="NZ_BAAAUA010000013.1"/>
</dbReference>
<dbReference type="Pfam" id="PF01638">
    <property type="entry name" value="HxlR"/>
    <property type="match status" value="1"/>
</dbReference>
<keyword evidence="2" id="KW-0238">DNA-binding</keyword>
<dbReference type="EMBL" id="JBHSOC010000011">
    <property type="protein sequence ID" value="MFC5641415.1"/>
    <property type="molecule type" value="Genomic_DNA"/>
</dbReference>
<gene>
    <name evidence="5" type="ORF">ACFPZF_08565</name>
</gene>
<feature type="domain" description="HTH hxlR-type" evidence="4">
    <location>
        <begin position="8"/>
        <end position="106"/>
    </location>
</feature>
<keyword evidence="3" id="KW-0804">Transcription</keyword>
<dbReference type="InterPro" id="IPR036388">
    <property type="entry name" value="WH-like_DNA-bd_sf"/>
</dbReference>
<accession>A0ABW0V6D0</accession>
<evidence type="ECO:0000256" key="2">
    <source>
        <dbReference type="ARBA" id="ARBA00023125"/>
    </source>
</evidence>
<evidence type="ECO:0000256" key="3">
    <source>
        <dbReference type="ARBA" id="ARBA00023163"/>
    </source>
</evidence>
<dbReference type="SUPFAM" id="SSF46785">
    <property type="entry name" value="Winged helix' DNA-binding domain"/>
    <property type="match status" value="1"/>
</dbReference>
<dbReference type="Gene3D" id="1.10.10.10">
    <property type="entry name" value="Winged helix-like DNA-binding domain superfamily/Winged helix DNA-binding domain"/>
    <property type="match status" value="1"/>
</dbReference>
<name>A0ABW0V6D0_9ACTN</name>
<evidence type="ECO:0000313" key="5">
    <source>
        <dbReference type="EMBL" id="MFC5641415.1"/>
    </source>
</evidence>
<evidence type="ECO:0000256" key="1">
    <source>
        <dbReference type="ARBA" id="ARBA00023015"/>
    </source>
</evidence>
<reference evidence="6" key="1">
    <citation type="journal article" date="2019" name="Int. J. Syst. Evol. Microbiol.">
        <title>The Global Catalogue of Microorganisms (GCM) 10K type strain sequencing project: providing services to taxonomists for standard genome sequencing and annotation.</title>
        <authorList>
            <consortium name="The Broad Institute Genomics Platform"/>
            <consortium name="The Broad Institute Genome Sequencing Center for Infectious Disease"/>
            <person name="Wu L."/>
            <person name="Ma J."/>
        </authorList>
    </citation>
    <scope>NUCLEOTIDE SEQUENCE [LARGE SCALE GENOMIC DNA]</scope>
    <source>
        <strain evidence="6">CGMCC 4.1622</strain>
    </source>
</reference>